<keyword evidence="3" id="KW-0449">Lipoprotein</keyword>
<dbReference type="CDD" id="cd16325">
    <property type="entry name" value="LolA"/>
    <property type="match status" value="1"/>
</dbReference>
<feature type="signal peptide" evidence="2">
    <location>
        <begin position="1"/>
        <end position="22"/>
    </location>
</feature>
<dbReference type="Pfam" id="PF03548">
    <property type="entry name" value="LolA"/>
    <property type="match status" value="1"/>
</dbReference>
<dbReference type="InterPro" id="IPR029046">
    <property type="entry name" value="LolA/LolB/LppX"/>
</dbReference>
<sequence>MRPVKIIFAFTLAVMLLPYVFAADNNVKEIPAPATGSVVPAGKNPSSAKEKNKTGKKAVKSVKETVKQAEKKADKSEKSGQEQKLTAEYVLSELEAWDRKLESLDVKFLQTVFFKEADIKQSIEGTMQYIKPDLLRIEHISPAKQIVTTDKKDILIYKPEDRQAIKATWDGWVKTQNQAFYGILDFGNYSSLSKNNNVSLEGGEKGKPYVLVFTPKEGTAYRLALTLSGKDFFPAEAELSVGSAVTSTKLIKVRKNITLDRELFGQKLPEKTEIINF</sequence>
<accession>C0JZU7</accession>
<reference evidence="3" key="1">
    <citation type="submission" date="2008-11" db="EMBL/GenBank/DDBJ databases">
        <title>Isolation and characterization of a fructose-1,6-bisphosphatase in Bacteroides sp. from a rumen metagenomic library.</title>
        <authorList>
            <person name="Wang J."/>
            <person name="Liu K."/>
            <person name="Zhao S."/>
            <person name="Bu D."/>
            <person name="Li D."/>
            <person name="Yu P."/>
            <person name="Wei H."/>
            <person name="Zhou L."/>
        </authorList>
    </citation>
    <scope>NUCLEOTIDE SEQUENCE</scope>
</reference>
<dbReference type="SUPFAM" id="SSF89392">
    <property type="entry name" value="Prokaryotic lipoproteins and lipoprotein localization factors"/>
    <property type="match status" value="1"/>
</dbReference>
<dbReference type="InterPro" id="IPR004564">
    <property type="entry name" value="OM_lipoprot_carrier_LolA-like"/>
</dbReference>
<dbReference type="Gene3D" id="2.50.20.10">
    <property type="entry name" value="Lipoprotein localisation LolA/LolB/LppX"/>
    <property type="match status" value="1"/>
</dbReference>
<dbReference type="PANTHER" id="PTHR35869">
    <property type="entry name" value="OUTER-MEMBRANE LIPOPROTEIN CARRIER PROTEIN"/>
    <property type="match status" value="1"/>
</dbReference>
<feature type="chain" id="PRO_5002899325" evidence="2">
    <location>
        <begin position="23"/>
        <end position="277"/>
    </location>
</feature>
<evidence type="ECO:0000256" key="1">
    <source>
        <dbReference type="SAM" id="MobiDB-lite"/>
    </source>
</evidence>
<dbReference type="AlphaFoldDB" id="C0JZU7"/>
<feature type="region of interest" description="Disordered" evidence="1">
    <location>
        <begin position="33"/>
        <end position="61"/>
    </location>
</feature>
<organism evidence="3">
    <name type="scientific">uncultured bacterium URE12</name>
    <dbReference type="NCBI Taxonomy" id="581111"/>
    <lineage>
        <taxon>Bacteria</taxon>
        <taxon>environmental samples</taxon>
    </lineage>
</organism>
<evidence type="ECO:0000256" key="2">
    <source>
        <dbReference type="SAM" id="SignalP"/>
    </source>
</evidence>
<dbReference type="PANTHER" id="PTHR35869:SF1">
    <property type="entry name" value="OUTER-MEMBRANE LIPOPROTEIN CARRIER PROTEIN"/>
    <property type="match status" value="1"/>
</dbReference>
<proteinExistence type="predicted"/>
<dbReference type="EMBL" id="FJ529690">
    <property type="protein sequence ID" value="ACM90975.1"/>
    <property type="molecule type" value="Genomic_DNA"/>
</dbReference>
<protein>
    <submittedName>
        <fullName evidence="3">Outer membrane lipoprotein carrier protein LolA</fullName>
    </submittedName>
</protein>
<keyword evidence="2" id="KW-0732">Signal</keyword>
<evidence type="ECO:0000313" key="3">
    <source>
        <dbReference type="EMBL" id="ACM90975.1"/>
    </source>
</evidence>
<name>C0JZU7_9BACT</name>